<evidence type="ECO:0000256" key="2">
    <source>
        <dbReference type="ARBA" id="ARBA00022475"/>
    </source>
</evidence>
<reference evidence="10" key="1">
    <citation type="submission" date="2020-05" db="EMBL/GenBank/DDBJ databases">
        <authorList>
            <person name="Chiriac C."/>
            <person name="Salcher M."/>
            <person name="Ghai R."/>
            <person name="Kavagutti S V."/>
        </authorList>
    </citation>
    <scope>NUCLEOTIDE SEQUENCE</scope>
</reference>
<feature type="transmembrane region" description="Helical" evidence="8">
    <location>
        <begin position="370"/>
        <end position="386"/>
    </location>
</feature>
<proteinExistence type="predicted"/>
<evidence type="ECO:0000313" key="12">
    <source>
        <dbReference type="EMBL" id="CAB5003789.1"/>
    </source>
</evidence>
<protein>
    <submittedName>
        <fullName evidence="10">Unannotated protein</fullName>
    </submittedName>
</protein>
<dbReference type="EMBL" id="CAEZYR010000014">
    <property type="protein sequence ID" value="CAB4732627.1"/>
    <property type="molecule type" value="Genomic_DNA"/>
</dbReference>
<dbReference type="AlphaFoldDB" id="A0A6J7AWS2"/>
<dbReference type="EMBL" id="CAFBMH010000043">
    <property type="protein sequence ID" value="CAB4909075.1"/>
    <property type="molecule type" value="Genomic_DNA"/>
</dbReference>
<feature type="transmembrane region" description="Helical" evidence="8">
    <location>
        <begin position="153"/>
        <end position="173"/>
    </location>
</feature>
<feature type="transmembrane region" description="Helical" evidence="8">
    <location>
        <begin position="246"/>
        <end position="266"/>
    </location>
</feature>
<feature type="transmembrane region" description="Helical" evidence="8">
    <location>
        <begin position="121"/>
        <end position="141"/>
    </location>
</feature>
<dbReference type="InterPro" id="IPR050297">
    <property type="entry name" value="LipidA_mod_glycosyltrf_83"/>
</dbReference>
<evidence type="ECO:0000256" key="5">
    <source>
        <dbReference type="ARBA" id="ARBA00022692"/>
    </source>
</evidence>
<keyword evidence="5 8" id="KW-0812">Transmembrane</keyword>
<dbReference type="PANTHER" id="PTHR33908">
    <property type="entry name" value="MANNOSYLTRANSFERASE YKCB-RELATED"/>
    <property type="match status" value="1"/>
</dbReference>
<name>A0A6J7AWS2_9ZZZZ</name>
<evidence type="ECO:0000256" key="6">
    <source>
        <dbReference type="ARBA" id="ARBA00022989"/>
    </source>
</evidence>
<evidence type="ECO:0000256" key="3">
    <source>
        <dbReference type="ARBA" id="ARBA00022676"/>
    </source>
</evidence>
<feature type="transmembrane region" description="Helical" evidence="8">
    <location>
        <begin position="46"/>
        <end position="73"/>
    </location>
</feature>
<feature type="transmembrane region" description="Helical" evidence="8">
    <location>
        <begin position="392"/>
        <end position="414"/>
    </location>
</feature>
<keyword evidence="4" id="KW-0808">Transferase</keyword>
<sequence length="585" mass="63125">MTIEAKPFNEQALQAWLDATEDEGRFESAPEQKSARPTERAFSTSWIWVVATVAFFFYLGVGLWMIYGADFAIGDAIARASSARAIAHSRDQHVMAVGFYWMPLPAFAEVPFMAVFSRLGVPALAMVAPTALATAMTIPILARIGRDLAVRKWIAATFVTLFALNPYTIFCAGNGMSEAWLVLALAGCFAAYLRWTDKRRIRDLGRLGLWLAVGQMTRHEMLTVVVVFCVLVAIESAKGRRVATALTVAAPSIFGLFAWTIVSFVITRHGFWKAILDGDVADRVTGPWLPDERTVATVATYSATLSLRFAPGIVLAVLFAGFGRELFGHILDVDGRPHLRAVAIVAIGGLFPAQIAFLLLQRASYGDPRYYMPLILLFTIASFIALNGRPRIGGRGAALVVCGLAGCVSSFVVIGDPGISAVTGEPAVIRALLGTEQSAADSNPARSVNLGDWRAFTADLDRRLRPGDVIVLDTSVAAAVHLFSRHPMQIATELDSDSAQQLQLPNPGYTWAVVVPGNYGSLNPTVQALLRGTPPRGKRWEKVDVPLTPAGFRGSPELWHLVDAPTSPALLTAAAQPTKPQETGQ</sequence>
<dbReference type="GO" id="GO:0008610">
    <property type="term" value="P:lipid biosynthetic process"/>
    <property type="evidence" value="ECO:0007669"/>
    <property type="project" value="UniProtKB-ARBA"/>
</dbReference>
<keyword evidence="7 8" id="KW-0472">Membrane</keyword>
<gene>
    <name evidence="9" type="ORF">UFOPK2754_00588</name>
    <name evidence="10" type="ORF">UFOPK3139_03162</name>
    <name evidence="11" type="ORF">UFOPK3543_01366</name>
    <name evidence="12" type="ORF">UFOPK3967_01808</name>
</gene>
<keyword evidence="2" id="KW-1003">Cell membrane</keyword>
<dbReference type="PANTHER" id="PTHR33908:SF11">
    <property type="entry name" value="MEMBRANE PROTEIN"/>
    <property type="match status" value="1"/>
</dbReference>
<evidence type="ECO:0000313" key="9">
    <source>
        <dbReference type="EMBL" id="CAB4732627.1"/>
    </source>
</evidence>
<organism evidence="10">
    <name type="scientific">freshwater metagenome</name>
    <dbReference type="NCBI Taxonomy" id="449393"/>
    <lineage>
        <taxon>unclassified sequences</taxon>
        <taxon>metagenomes</taxon>
        <taxon>ecological metagenomes</taxon>
    </lineage>
</organism>
<comment type="subcellular location">
    <subcellularLocation>
        <location evidence="1">Cell membrane</location>
        <topology evidence="1">Multi-pass membrane protein</topology>
    </subcellularLocation>
</comment>
<dbReference type="GO" id="GO:0016763">
    <property type="term" value="F:pentosyltransferase activity"/>
    <property type="evidence" value="ECO:0007669"/>
    <property type="project" value="TreeGrafter"/>
</dbReference>
<evidence type="ECO:0000256" key="8">
    <source>
        <dbReference type="SAM" id="Phobius"/>
    </source>
</evidence>
<evidence type="ECO:0000256" key="4">
    <source>
        <dbReference type="ARBA" id="ARBA00022679"/>
    </source>
</evidence>
<evidence type="ECO:0000313" key="10">
    <source>
        <dbReference type="EMBL" id="CAB4836718.1"/>
    </source>
</evidence>
<dbReference type="GO" id="GO:0005886">
    <property type="term" value="C:plasma membrane"/>
    <property type="evidence" value="ECO:0007669"/>
    <property type="project" value="UniProtKB-SubCell"/>
</dbReference>
<evidence type="ECO:0000313" key="11">
    <source>
        <dbReference type="EMBL" id="CAB4909075.1"/>
    </source>
</evidence>
<feature type="transmembrane region" description="Helical" evidence="8">
    <location>
        <begin position="179"/>
        <end position="195"/>
    </location>
</feature>
<dbReference type="EMBL" id="CAFABA010000223">
    <property type="protein sequence ID" value="CAB4836718.1"/>
    <property type="molecule type" value="Genomic_DNA"/>
</dbReference>
<keyword evidence="3" id="KW-0328">Glycosyltransferase</keyword>
<keyword evidence="6 8" id="KW-1133">Transmembrane helix</keyword>
<accession>A0A6J7AWS2</accession>
<dbReference type="EMBL" id="CAFBOS010000114">
    <property type="protein sequence ID" value="CAB5003789.1"/>
    <property type="molecule type" value="Genomic_DNA"/>
</dbReference>
<feature type="transmembrane region" description="Helical" evidence="8">
    <location>
        <begin position="339"/>
        <end position="358"/>
    </location>
</feature>
<evidence type="ECO:0000256" key="7">
    <source>
        <dbReference type="ARBA" id="ARBA00023136"/>
    </source>
</evidence>
<feature type="transmembrane region" description="Helical" evidence="8">
    <location>
        <begin position="309"/>
        <end position="327"/>
    </location>
</feature>
<evidence type="ECO:0000256" key="1">
    <source>
        <dbReference type="ARBA" id="ARBA00004651"/>
    </source>
</evidence>